<dbReference type="EMBL" id="AGNL01017930">
    <property type="protein sequence ID" value="EJK63875.1"/>
    <property type="molecule type" value="Genomic_DNA"/>
</dbReference>
<dbReference type="GO" id="GO:0016070">
    <property type="term" value="P:RNA metabolic process"/>
    <property type="evidence" value="ECO:0007669"/>
    <property type="project" value="UniProtKB-ARBA"/>
</dbReference>
<proteinExistence type="inferred from homology"/>
<keyword evidence="5" id="KW-0539">Nucleus</keyword>
<evidence type="ECO:0000256" key="5">
    <source>
        <dbReference type="ARBA" id="ARBA00023242"/>
    </source>
</evidence>
<dbReference type="eggNOG" id="KOG1446">
    <property type="taxonomic scope" value="Eukaryota"/>
</dbReference>
<dbReference type="AlphaFoldDB" id="K0SEU3"/>
<feature type="repeat" description="WD" evidence="6">
    <location>
        <begin position="186"/>
        <end position="217"/>
    </location>
</feature>
<evidence type="ECO:0000256" key="4">
    <source>
        <dbReference type="ARBA" id="ARBA00022737"/>
    </source>
</evidence>
<dbReference type="PROSITE" id="PS50082">
    <property type="entry name" value="WD_REPEATS_2"/>
    <property type="match status" value="1"/>
</dbReference>
<dbReference type="InterPro" id="IPR001680">
    <property type="entry name" value="WD40_rpt"/>
</dbReference>
<evidence type="ECO:0000256" key="1">
    <source>
        <dbReference type="ARBA" id="ARBA00004123"/>
    </source>
</evidence>
<dbReference type="PROSITE" id="PS50294">
    <property type="entry name" value="WD_REPEATS_REGION"/>
    <property type="match status" value="1"/>
</dbReference>
<sequence length="217" mass="23039">MELKLPSNTEGSPLAVFDSTGLVFGVSAGQPDKAGYVSLGGFVVSFQHPLSHSPTQFVNLYDARNYAAGPFAEMRVAREDIERKLAGSVTPERAYALSRSEWTSLEFNKSGKQILACCANGLAISIDGFDGGIARAFLSEITPGATQSTTPLAACFTSDDKSVIVGNEDGTVSCYQADSGLLARRLRGHVSRVSAVACNPKYCQLATACTNTAVWVW</sequence>
<dbReference type="SUPFAM" id="SSF50978">
    <property type="entry name" value="WD40 repeat-like"/>
    <property type="match status" value="1"/>
</dbReference>
<keyword evidence="4" id="KW-0677">Repeat</keyword>
<dbReference type="InterPro" id="IPR037867">
    <property type="entry name" value="Swd2/WDR82"/>
</dbReference>
<dbReference type="Gene3D" id="2.130.10.10">
    <property type="entry name" value="YVTN repeat-like/Quinoprotein amine dehydrogenase"/>
    <property type="match status" value="1"/>
</dbReference>
<evidence type="ECO:0000256" key="2">
    <source>
        <dbReference type="ARBA" id="ARBA00005616"/>
    </source>
</evidence>
<dbReference type="Pfam" id="PF00400">
    <property type="entry name" value="WD40"/>
    <property type="match status" value="1"/>
</dbReference>
<organism evidence="7 8">
    <name type="scientific">Thalassiosira oceanica</name>
    <name type="common">Marine diatom</name>
    <dbReference type="NCBI Taxonomy" id="159749"/>
    <lineage>
        <taxon>Eukaryota</taxon>
        <taxon>Sar</taxon>
        <taxon>Stramenopiles</taxon>
        <taxon>Ochrophyta</taxon>
        <taxon>Bacillariophyta</taxon>
        <taxon>Coscinodiscophyceae</taxon>
        <taxon>Thalassiosirophycidae</taxon>
        <taxon>Thalassiosirales</taxon>
        <taxon>Thalassiosiraceae</taxon>
        <taxon>Thalassiosira</taxon>
    </lineage>
</organism>
<evidence type="ECO:0000256" key="6">
    <source>
        <dbReference type="PROSITE-ProRule" id="PRU00221"/>
    </source>
</evidence>
<evidence type="ECO:0000313" key="8">
    <source>
        <dbReference type="Proteomes" id="UP000266841"/>
    </source>
</evidence>
<name>K0SEU3_THAOC</name>
<dbReference type="InterPro" id="IPR015943">
    <property type="entry name" value="WD40/YVTN_repeat-like_dom_sf"/>
</dbReference>
<keyword evidence="8" id="KW-1185">Reference proteome</keyword>
<gene>
    <name evidence="7" type="ORF">THAOC_15444</name>
</gene>
<evidence type="ECO:0000256" key="3">
    <source>
        <dbReference type="ARBA" id="ARBA00022574"/>
    </source>
</evidence>
<dbReference type="PANTHER" id="PTHR19861">
    <property type="entry name" value="WD40 REPEAT PROTEIN SWD2"/>
    <property type="match status" value="1"/>
</dbReference>
<evidence type="ECO:0000313" key="7">
    <source>
        <dbReference type="EMBL" id="EJK63875.1"/>
    </source>
</evidence>
<dbReference type="InterPro" id="IPR036322">
    <property type="entry name" value="WD40_repeat_dom_sf"/>
</dbReference>
<dbReference type="GO" id="GO:0048188">
    <property type="term" value="C:Set1C/COMPASS complex"/>
    <property type="evidence" value="ECO:0007669"/>
    <property type="project" value="TreeGrafter"/>
</dbReference>
<dbReference type="GO" id="GO:0003682">
    <property type="term" value="F:chromatin binding"/>
    <property type="evidence" value="ECO:0007669"/>
    <property type="project" value="TreeGrafter"/>
</dbReference>
<comment type="similarity">
    <text evidence="2">Belongs to the WD repeat SWD2 family.</text>
</comment>
<comment type="subcellular location">
    <subcellularLocation>
        <location evidence="1">Nucleus</location>
    </subcellularLocation>
</comment>
<comment type="caution">
    <text evidence="7">The sequence shown here is derived from an EMBL/GenBank/DDBJ whole genome shotgun (WGS) entry which is preliminary data.</text>
</comment>
<dbReference type="PANTHER" id="PTHR19861:SF0">
    <property type="entry name" value="WD REPEAT-CONTAINING PROTEIN 82"/>
    <property type="match status" value="1"/>
</dbReference>
<dbReference type="Proteomes" id="UP000266841">
    <property type="component" value="Unassembled WGS sequence"/>
</dbReference>
<keyword evidence="3 6" id="KW-0853">WD repeat</keyword>
<protein>
    <submittedName>
        <fullName evidence="7">Uncharacterized protein</fullName>
    </submittedName>
</protein>
<accession>K0SEU3</accession>
<dbReference type="OrthoDB" id="27537at2759"/>
<reference evidence="7 8" key="1">
    <citation type="journal article" date="2012" name="Genome Biol.">
        <title>Genome and low-iron response of an oceanic diatom adapted to chronic iron limitation.</title>
        <authorList>
            <person name="Lommer M."/>
            <person name="Specht M."/>
            <person name="Roy A.S."/>
            <person name="Kraemer L."/>
            <person name="Andreson R."/>
            <person name="Gutowska M.A."/>
            <person name="Wolf J."/>
            <person name="Bergner S.V."/>
            <person name="Schilhabel M.B."/>
            <person name="Klostermeier U.C."/>
            <person name="Beiko R.G."/>
            <person name="Rosenstiel P."/>
            <person name="Hippler M."/>
            <person name="Laroche J."/>
        </authorList>
    </citation>
    <scope>NUCLEOTIDE SEQUENCE [LARGE SCALE GENOMIC DNA]</scope>
    <source>
        <strain evidence="7 8">CCMP1005</strain>
    </source>
</reference>